<dbReference type="RefSeq" id="WP_208086228.1">
    <property type="nucleotide sequence ID" value="NZ_CP086136.1"/>
</dbReference>
<protein>
    <recommendedName>
        <fullName evidence="5">PepSY domain-containing protein</fullName>
    </recommendedName>
</protein>
<reference evidence="3 4" key="2">
    <citation type="journal article" date="2022" name="Int. J. Syst. Evol. Microbiol.">
        <title>Strains of Bradyrhizobium barranii sp. nov. associated with legumes native to Canada are symbionts of soybeans and belong to different subspecies (subsp. barranii subsp. nov. and subsp. apii subsp. nov.) and symbiovars (sv. glycinearum and sv. septentrionale).</title>
        <authorList>
            <person name="Bromfield E.S.P."/>
            <person name="Cloutier S."/>
            <person name="Wasai-Hara S."/>
            <person name="Minamisawa K."/>
        </authorList>
    </citation>
    <scope>NUCLEOTIDE SEQUENCE [LARGE SCALE GENOMIC DNA]</scope>
    <source>
        <strain evidence="3 4">144S4</strain>
    </source>
</reference>
<proteinExistence type="predicted"/>
<dbReference type="KEGG" id="bban:J4G43_021685"/>
<evidence type="ECO:0000313" key="4">
    <source>
        <dbReference type="Proteomes" id="UP000664702"/>
    </source>
</evidence>
<evidence type="ECO:0008006" key="5">
    <source>
        <dbReference type="Google" id="ProtNLM"/>
    </source>
</evidence>
<name>A0A939S3L5_9BRAD</name>
<keyword evidence="1" id="KW-0732">Signal</keyword>
<reference evidence="2" key="1">
    <citation type="submission" date="2021-03" db="EMBL/GenBank/DDBJ databases">
        <title>Whole Genome Sequence of Bradyrhizobium sp. Strain 144S4.</title>
        <authorList>
            <person name="Bromfield E.S.P."/>
            <person name="Cloutier S."/>
        </authorList>
    </citation>
    <scope>NUCLEOTIDE SEQUENCE [LARGE SCALE GENOMIC DNA]</scope>
    <source>
        <strain evidence="2">144S4</strain>
    </source>
</reference>
<dbReference type="EMBL" id="JAGEMI010000001">
    <property type="protein sequence ID" value="MBO1863815.1"/>
    <property type="molecule type" value="Genomic_DNA"/>
</dbReference>
<organism evidence="2">
    <name type="scientific">Bradyrhizobium barranii subsp. barranii</name>
    <dbReference type="NCBI Taxonomy" id="2823807"/>
    <lineage>
        <taxon>Bacteria</taxon>
        <taxon>Pseudomonadati</taxon>
        <taxon>Pseudomonadota</taxon>
        <taxon>Alphaproteobacteria</taxon>
        <taxon>Hyphomicrobiales</taxon>
        <taxon>Nitrobacteraceae</taxon>
        <taxon>Bradyrhizobium</taxon>
        <taxon>Bradyrhizobium barranii</taxon>
    </lineage>
</organism>
<feature type="signal peptide" evidence="1">
    <location>
        <begin position="1"/>
        <end position="18"/>
    </location>
</feature>
<sequence>MRAILTASFLIVATPALAASPNESACIIKAADTLPKIAGMKIGKSTTTQQPAPPNWPSPSPPLRVEIEWSAAGQSQKWFYLCAVNANGTALVQRLAN</sequence>
<dbReference type="AlphaFoldDB" id="A0A939S3L5"/>
<evidence type="ECO:0000313" key="2">
    <source>
        <dbReference type="EMBL" id="MBO1863815.1"/>
    </source>
</evidence>
<dbReference type="Proteomes" id="UP000664702">
    <property type="component" value="Chromosome"/>
</dbReference>
<evidence type="ECO:0000256" key="1">
    <source>
        <dbReference type="SAM" id="SignalP"/>
    </source>
</evidence>
<accession>A0A939S3L5</accession>
<dbReference type="EMBL" id="CP086136">
    <property type="protein sequence ID" value="UEM16591.1"/>
    <property type="molecule type" value="Genomic_DNA"/>
</dbReference>
<gene>
    <name evidence="3" type="ORF">J4G43_021685</name>
    <name evidence="2" type="ORF">J4G43_23735</name>
</gene>
<evidence type="ECO:0000313" key="3">
    <source>
        <dbReference type="EMBL" id="UEM16591.1"/>
    </source>
</evidence>
<feature type="chain" id="PRO_5038048879" description="PepSY domain-containing protein" evidence="1">
    <location>
        <begin position="19"/>
        <end position="97"/>
    </location>
</feature>